<evidence type="ECO:0008006" key="6">
    <source>
        <dbReference type="Google" id="ProtNLM"/>
    </source>
</evidence>
<dbReference type="AlphaFoldDB" id="U3C333"/>
<feature type="chain" id="PRO_5004640826" description="TIGR03503 family protein" evidence="3">
    <location>
        <begin position="20"/>
        <end position="417"/>
    </location>
</feature>
<evidence type="ECO:0000313" key="4">
    <source>
        <dbReference type="EMBL" id="GAD75829.1"/>
    </source>
</evidence>
<gene>
    <name evidence="4" type="ORF">VAZ01S_031_00420</name>
</gene>
<keyword evidence="2" id="KW-0812">Transmembrane</keyword>
<proteinExistence type="predicted"/>
<dbReference type="InterPro" id="IPR020010">
    <property type="entry name" value="CHP03503"/>
</dbReference>
<dbReference type="STRING" id="1219077.VAZ01S_031_00420"/>
<dbReference type="OrthoDB" id="798937at2"/>
<keyword evidence="5" id="KW-1185">Reference proteome</keyword>
<protein>
    <recommendedName>
        <fullName evidence="6">TIGR03503 family protein</fullName>
    </recommendedName>
</protein>
<reference evidence="4 5" key="1">
    <citation type="submission" date="2013-09" db="EMBL/GenBank/DDBJ databases">
        <title>Whole genome shotgun sequence of Vibrio azureus NBRC 104587.</title>
        <authorList>
            <person name="Isaki S."/>
            <person name="Hosoyama A."/>
            <person name="Numata M."/>
            <person name="Hashimoto M."/>
            <person name="Hosoyama Y."/>
            <person name="Tsuchikane K."/>
            <person name="Noguchi M."/>
            <person name="Hirakata S."/>
            <person name="Ichikawa N."/>
            <person name="Ohji S."/>
            <person name="Yamazoe A."/>
            <person name="Fujita N."/>
        </authorList>
    </citation>
    <scope>NUCLEOTIDE SEQUENCE [LARGE SCALE GENOMIC DNA]</scope>
    <source>
        <strain evidence="4 5">NBRC 104587</strain>
    </source>
</reference>
<feature type="transmembrane region" description="Helical" evidence="2">
    <location>
        <begin position="376"/>
        <end position="397"/>
    </location>
</feature>
<keyword evidence="2" id="KW-0472">Membrane</keyword>
<organism evidence="4 5">
    <name type="scientific">Vibrio azureus NBRC 104587</name>
    <dbReference type="NCBI Taxonomy" id="1219077"/>
    <lineage>
        <taxon>Bacteria</taxon>
        <taxon>Pseudomonadati</taxon>
        <taxon>Pseudomonadota</taxon>
        <taxon>Gammaproteobacteria</taxon>
        <taxon>Vibrionales</taxon>
        <taxon>Vibrionaceae</taxon>
        <taxon>Vibrio</taxon>
    </lineage>
</organism>
<evidence type="ECO:0000256" key="2">
    <source>
        <dbReference type="SAM" id="Phobius"/>
    </source>
</evidence>
<sequence length="417" mass="46816">MLRMFAVAVLAIWNGVSLASSESAMSLLDNRFRVDPTIEQITFVVYREQPSKPVVLVRPDGKKYYAESADNKQIRWYQEPSLDIISVVDPMPGPWQAVGKVTPKNNIRLISHLKLETDTLPKTLYHNEALKFTARLTSNNQPLVLRDFLDRVNLKVSFTKFVDNEDELPNEDRPLPLIIGTFNDDGRELDEKAGDGIFTVQLPVSVEPGKYRVRITSGNGVFLRAQEQTVLVYPSPVARTFIQARHPGEAHQLIIRGELGTIAPGSIVANIIETAPDGSHHYSQGQVSAEGTKTTLQMGNNQELGKYAWHGDIFATDLATQRSLSFPIPEQTFSVVKEVDIEAARLAKQAELAEQRRLAEEQRIIAERESQRKASLIMIAVGNVVVLLMIVGFWLLWRKLKTKRETTPEMQLAVPKK</sequence>
<evidence type="ECO:0000313" key="5">
    <source>
        <dbReference type="Proteomes" id="UP000016567"/>
    </source>
</evidence>
<keyword evidence="1" id="KW-0175">Coiled coil</keyword>
<feature type="coiled-coil region" evidence="1">
    <location>
        <begin position="336"/>
        <end position="369"/>
    </location>
</feature>
<keyword evidence="2" id="KW-1133">Transmembrane helix</keyword>
<name>U3C333_9VIBR</name>
<evidence type="ECO:0000256" key="3">
    <source>
        <dbReference type="SAM" id="SignalP"/>
    </source>
</evidence>
<dbReference type="Proteomes" id="UP000016567">
    <property type="component" value="Unassembled WGS sequence"/>
</dbReference>
<dbReference type="eggNOG" id="COG2304">
    <property type="taxonomic scope" value="Bacteria"/>
</dbReference>
<comment type="caution">
    <text evidence="4">The sequence shown here is derived from an EMBL/GenBank/DDBJ whole genome shotgun (WGS) entry which is preliminary data.</text>
</comment>
<accession>U3C333</accession>
<evidence type="ECO:0000256" key="1">
    <source>
        <dbReference type="SAM" id="Coils"/>
    </source>
</evidence>
<dbReference type="EMBL" id="BATL01000031">
    <property type="protein sequence ID" value="GAD75829.1"/>
    <property type="molecule type" value="Genomic_DNA"/>
</dbReference>
<dbReference type="NCBIfam" id="TIGR03503">
    <property type="entry name" value="TIGR03503 family protein"/>
    <property type="match status" value="1"/>
</dbReference>
<keyword evidence="3" id="KW-0732">Signal</keyword>
<feature type="signal peptide" evidence="3">
    <location>
        <begin position="1"/>
        <end position="19"/>
    </location>
</feature>
<dbReference type="NCBIfam" id="NF041940">
    <property type="entry name" value="choice_anch_X"/>
    <property type="match status" value="1"/>
</dbReference>
<dbReference type="RefSeq" id="WP_021709585.1">
    <property type="nucleotide sequence ID" value="NZ_BAOB01000175.1"/>
</dbReference>